<dbReference type="InterPro" id="IPR001841">
    <property type="entry name" value="Znf_RING"/>
</dbReference>
<dbReference type="CDD" id="cd16448">
    <property type="entry name" value="RING-H2"/>
    <property type="match status" value="1"/>
</dbReference>
<evidence type="ECO:0000313" key="8">
    <source>
        <dbReference type="EMBL" id="PCH43757.1"/>
    </source>
</evidence>
<feature type="transmembrane region" description="Helical" evidence="6">
    <location>
        <begin position="185"/>
        <end position="207"/>
    </location>
</feature>
<dbReference type="GO" id="GO:0008270">
    <property type="term" value="F:zinc ion binding"/>
    <property type="evidence" value="ECO:0007669"/>
    <property type="project" value="UniProtKB-KW"/>
</dbReference>
<sequence>MSMMEAAASSFDVHVLRRAQSAGNLPGSGGTVGPPALSTPRRHASEDRAQAIVRGLGRTERLRTPPRTPTMATAPLPPEAARIHDPQWPWNVPPPPPTPRPQPRPQPQNRQQANQPNSAVDKLLVFIGYSGDNAKERRGFLSVCWSLTFSFAEFVIIITLLAYSAHAESPTHPGLSEWRACSRPLGVWDALWLIRVALGSILSYWGWRRDCEVRRIQERRRNGEDIESPAPPGRAAAPPGYRPPPRYGPPANSVGATGATDPNDPNAEPPVHLPHTHLYSRLTLLGTFMSLAWFLTAHILEYTSINDCRHSSPHLWWLTFGILCILYIMIMEIFLLGLLVFVFGPVIYVLWNIVLLCLGRHPLQNPHYIKPDIGKLPKSIVDQIPLVLYIPPPPDEPVKNSNKPIVKPSVAYTYPPKRPEPSRPPRRRFAFLRRKKDKDDANKSQSAEEKPARPSLGWPRREKKMSWEEQWEPSEYPFVRLEGNRAVCAICLLDFEEPKRTDGAGEGPGAQVDASADAKASPVAGEGDRPVELARDQQAQEVQVEEVTQEERDRLHLDDAGEGAQPLRLLHCGHVFHQTCVDPWLIDVSGRCPVCQRPVEIPEPSSKKKRRNQRTP</sequence>
<feature type="compositionally biased region" description="Basic residues" evidence="5">
    <location>
        <begin position="424"/>
        <end position="436"/>
    </location>
</feature>
<feature type="transmembrane region" description="Helical" evidence="6">
    <location>
        <begin position="140"/>
        <end position="165"/>
    </location>
</feature>
<keyword evidence="1" id="KW-0479">Metal-binding</keyword>
<dbReference type="OrthoDB" id="8062037at2759"/>
<dbReference type="Gene3D" id="3.30.40.10">
    <property type="entry name" value="Zinc/RING finger domain, C3HC4 (zinc finger)"/>
    <property type="match status" value="1"/>
</dbReference>
<dbReference type="GO" id="GO:0006511">
    <property type="term" value="P:ubiquitin-dependent protein catabolic process"/>
    <property type="evidence" value="ECO:0007669"/>
    <property type="project" value="TreeGrafter"/>
</dbReference>
<evidence type="ECO:0000256" key="5">
    <source>
        <dbReference type="SAM" id="MobiDB-lite"/>
    </source>
</evidence>
<keyword evidence="3" id="KW-0862">Zinc</keyword>
<evidence type="ECO:0000256" key="6">
    <source>
        <dbReference type="SAM" id="Phobius"/>
    </source>
</evidence>
<feature type="compositionally biased region" description="Basic residues" evidence="5">
    <location>
        <begin position="607"/>
        <end position="616"/>
    </location>
</feature>
<keyword evidence="6" id="KW-0812">Transmembrane</keyword>
<keyword evidence="6" id="KW-1133">Transmembrane helix</keyword>
<dbReference type="InterPro" id="IPR051834">
    <property type="entry name" value="RING_finger_E3_ligase"/>
</dbReference>
<keyword evidence="2 4" id="KW-0863">Zinc-finger</keyword>
<keyword evidence="6" id="KW-0472">Membrane</keyword>
<dbReference type="PROSITE" id="PS50089">
    <property type="entry name" value="ZF_RING_2"/>
    <property type="match status" value="1"/>
</dbReference>
<protein>
    <recommendedName>
        <fullName evidence="7">RING-type domain-containing protein</fullName>
    </recommendedName>
</protein>
<feature type="compositionally biased region" description="Basic and acidic residues" evidence="5">
    <location>
        <begin position="437"/>
        <end position="452"/>
    </location>
</feature>
<dbReference type="STRING" id="742152.A0A2H3K5Q0"/>
<evidence type="ECO:0000313" key="9">
    <source>
        <dbReference type="Proteomes" id="UP000218811"/>
    </source>
</evidence>
<evidence type="ECO:0000256" key="1">
    <source>
        <dbReference type="ARBA" id="ARBA00022723"/>
    </source>
</evidence>
<dbReference type="AlphaFoldDB" id="A0A2H3K5Q0"/>
<feature type="region of interest" description="Disordered" evidence="5">
    <location>
        <begin position="500"/>
        <end position="531"/>
    </location>
</feature>
<feature type="transmembrane region" description="Helical" evidence="6">
    <location>
        <begin position="282"/>
        <end position="300"/>
    </location>
</feature>
<organism evidence="8 9">
    <name type="scientific">Wolfiporia cocos (strain MD-104)</name>
    <name type="common">Brown rot fungus</name>
    <dbReference type="NCBI Taxonomy" id="742152"/>
    <lineage>
        <taxon>Eukaryota</taxon>
        <taxon>Fungi</taxon>
        <taxon>Dikarya</taxon>
        <taxon>Basidiomycota</taxon>
        <taxon>Agaricomycotina</taxon>
        <taxon>Agaricomycetes</taxon>
        <taxon>Polyporales</taxon>
        <taxon>Phaeolaceae</taxon>
        <taxon>Wolfiporia</taxon>
    </lineage>
</organism>
<dbReference type="Proteomes" id="UP000218811">
    <property type="component" value="Unassembled WGS sequence"/>
</dbReference>
<feature type="domain" description="RING-type" evidence="7">
    <location>
        <begin position="569"/>
        <end position="596"/>
    </location>
</feature>
<dbReference type="Pfam" id="PF13639">
    <property type="entry name" value="zf-RING_2"/>
    <property type="match status" value="1"/>
</dbReference>
<accession>A0A2H3K5Q0</accession>
<keyword evidence="9" id="KW-1185">Reference proteome</keyword>
<name>A0A2H3K5Q0_WOLCO</name>
<evidence type="ECO:0000256" key="2">
    <source>
        <dbReference type="ARBA" id="ARBA00022771"/>
    </source>
</evidence>
<feature type="region of interest" description="Disordered" evidence="5">
    <location>
        <begin position="22"/>
        <end position="117"/>
    </location>
</feature>
<dbReference type="SMART" id="SM00184">
    <property type="entry name" value="RING"/>
    <property type="match status" value="1"/>
</dbReference>
<dbReference type="OMA" id="CRFAAPH"/>
<gene>
    <name evidence="8" type="ORF">WOLCODRAFT_104118</name>
</gene>
<feature type="transmembrane region" description="Helical" evidence="6">
    <location>
        <begin position="320"/>
        <end position="351"/>
    </location>
</feature>
<dbReference type="InterPro" id="IPR013083">
    <property type="entry name" value="Znf_RING/FYVE/PHD"/>
</dbReference>
<evidence type="ECO:0000256" key="4">
    <source>
        <dbReference type="PROSITE-ProRule" id="PRU00175"/>
    </source>
</evidence>
<feature type="compositionally biased region" description="Low complexity" evidence="5">
    <location>
        <begin position="107"/>
        <end position="117"/>
    </location>
</feature>
<reference evidence="8 9" key="1">
    <citation type="journal article" date="2012" name="Science">
        <title>The Paleozoic origin of enzymatic lignin decomposition reconstructed from 31 fungal genomes.</title>
        <authorList>
            <person name="Floudas D."/>
            <person name="Binder M."/>
            <person name="Riley R."/>
            <person name="Barry K."/>
            <person name="Blanchette R.A."/>
            <person name="Henrissat B."/>
            <person name="Martinez A.T."/>
            <person name="Otillar R."/>
            <person name="Spatafora J.W."/>
            <person name="Yadav J.S."/>
            <person name="Aerts A."/>
            <person name="Benoit I."/>
            <person name="Boyd A."/>
            <person name="Carlson A."/>
            <person name="Copeland A."/>
            <person name="Coutinho P.M."/>
            <person name="de Vries R.P."/>
            <person name="Ferreira P."/>
            <person name="Findley K."/>
            <person name="Foster B."/>
            <person name="Gaskell J."/>
            <person name="Glotzer D."/>
            <person name="Gorecki P."/>
            <person name="Heitman J."/>
            <person name="Hesse C."/>
            <person name="Hori C."/>
            <person name="Igarashi K."/>
            <person name="Jurgens J.A."/>
            <person name="Kallen N."/>
            <person name="Kersten P."/>
            <person name="Kohler A."/>
            <person name="Kuees U."/>
            <person name="Kumar T.K.A."/>
            <person name="Kuo A."/>
            <person name="LaButti K."/>
            <person name="Larrondo L.F."/>
            <person name="Lindquist E."/>
            <person name="Ling A."/>
            <person name="Lombard V."/>
            <person name="Lucas S."/>
            <person name="Lundell T."/>
            <person name="Martin R."/>
            <person name="McLaughlin D.J."/>
            <person name="Morgenstern I."/>
            <person name="Morin E."/>
            <person name="Murat C."/>
            <person name="Nagy L.G."/>
            <person name="Nolan M."/>
            <person name="Ohm R.A."/>
            <person name="Patyshakuliyeva A."/>
            <person name="Rokas A."/>
            <person name="Ruiz-Duenas F.J."/>
            <person name="Sabat G."/>
            <person name="Salamov A."/>
            <person name="Samejima M."/>
            <person name="Schmutz J."/>
            <person name="Slot J.C."/>
            <person name="St John F."/>
            <person name="Stenlid J."/>
            <person name="Sun H."/>
            <person name="Sun S."/>
            <person name="Syed K."/>
            <person name="Tsang A."/>
            <person name="Wiebenga A."/>
            <person name="Young D."/>
            <person name="Pisabarro A."/>
            <person name="Eastwood D.C."/>
            <person name="Martin F."/>
            <person name="Cullen D."/>
            <person name="Grigoriev I.V."/>
            <person name="Hibbett D.S."/>
        </authorList>
    </citation>
    <scope>NUCLEOTIDE SEQUENCE [LARGE SCALE GENOMIC DNA]</scope>
    <source>
        <strain evidence="8 9">MD-104</strain>
    </source>
</reference>
<evidence type="ECO:0000259" key="7">
    <source>
        <dbReference type="PROSITE" id="PS50089"/>
    </source>
</evidence>
<feature type="region of interest" description="Disordered" evidence="5">
    <location>
        <begin position="596"/>
        <end position="616"/>
    </location>
</feature>
<feature type="region of interest" description="Disordered" evidence="5">
    <location>
        <begin position="222"/>
        <end position="267"/>
    </location>
</feature>
<dbReference type="EMBL" id="KB468146">
    <property type="protein sequence ID" value="PCH43757.1"/>
    <property type="molecule type" value="Genomic_DNA"/>
</dbReference>
<proteinExistence type="predicted"/>
<dbReference type="SUPFAM" id="SSF57850">
    <property type="entry name" value="RING/U-box"/>
    <property type="match status" value="1"/>
</dbReference>
<dbReference type="GO" id="GO:0005634">
    <property type="term" value="C:nucleus"/>
    <property type="evidence" value="ECO:0007669"/>
    <property type="project" value="TreeGrafter"/>
</dbReference>
<dbReference type="GO" id="GO:0061630">
    <property type="term" value="F:ubiquitin protein ligase activity"/>
    <property type="evidence" value="ECO:0007669"/>
    <property type="project" value="TreeGrafter"/>
</dbReference>
<feature type="region of interest" description="Disordered" evidence="5">
    <location>
        <begin position="409"/>
        <end position="467"/>
    </location>
</feature>
<feature type="compositionally biased region" description="Pro residues" evidence="5">
    <location>
        <begin position="91"/>
        <end position="106"/>
    </location>
</feature>
<dbReference type="PANTHER" id="PTHR45931">
    <property type="entry name" value="SI:CH211-59O9.10"/>
    <property type="match status" value="1"/>
</dbReference>
<evidence type="ECO:0000256" key="3">
    <source>
        <dbReference type="ARBA" id="ARBA00022833"/>
    </source>
</evidence>
<dbReference type="PANTHER" id="PTHR45931:SF3">
    <property type="entry name" value="RING ZINC FINGER-CONTAINING PROTEIN"/>
    <property type="match status" value="1"/>
</dbReference>